<reference evidence="1 2" key="1">
    <citation type="journal article" date="2019" name="Nat. Ecol. Evol.">
        <title>Megaphylogeny resolves global patterns of mushroom evolution.</title>
        <authorList>
            <person name="Varga T."/>
            <person name="Krizsan K."/>
            <person name="Foldi C."/>
            <person name="Dima B."/>
            <person name="Sanchez-Garcia M."/>
            <person name="Sanchez-Ramirez S."/>
            <person name="Szollosi G.J."/>
            <person name="Szarkandi J.G."/>
            <person name="Papp V."/>
            <person name="Albert L."/>
            <person name="Andreopoulos W."/>
            <person name="Angelini C."/>
            <person name="Antonin V."/>
            <person name="Barry K.W."/>
            <person name="Bougher N.L."/>
            <person name="Buchanan P."/>
            <person name="Buyck B."/>
            <person name="Bense V."/>
            <person name="Catcheside P."/>
            <person name="Chovatia M."/>
            <person name="Cooper J."/>
            <person name="Damon W."/>
            <person name="Desjardin D."/>
            <person name="Finy P."/>
            <person name="Geml J."/>
            <person name="Haridas S."/>
            <person name="Hughes K."/>
            <person name="Justo A."/>
            <person name="Karasinski D."/>
            <person name="Kautmanova I."/>
            <person name="Kiss B."/>
            <person name="Kocsube S."/>
            <person name="Kotiranta H."/>
            <person name="LaButti K.M."/>
            <person name="Lechner B.E."/>
            <person name="Liimatainen K."/>
            <person name="Lipzen A."/>
            <person name="Lukacs Z."/>
            <person name="Mihaltcheva S."/>
            <person name="Morgado L.N."/>
            <person name="Niskanen T."/>
            <person name="Noordeloos M.E."/>
            <person name="Ohm R.A."/>
            <person name="Ortiz-Santana B."/>
            <person name="Ovrebo C."/>
            <person name="Racz N."/>
            <person name="Riley R."/>
            <person name="Savchenko A."/>
            <person name="Shiryaev A."/>
            <person name="Soop K."/>
            <person name="Spirin V."/>
            <person name="Szebenyi C."/>
            <person name="Tomsovsky M."/>
            <person name="Tulloss R.E."/>
            <person name="Uehling J."/>
            <person name="Grigoriev I.V."/>
            <person name="Vagvolgyi C."/>
            <person name="Papp T."/>
            <person name="Martin F.M."/>
            <person name="Miettinen O."/>
            <person name="Hibbett D.S."/>
            <person name="Nagy L.G."/>
        </authorList>
    </citation>
    <scope>NUCLEOTIDE SEQUENCE [LARGE SCALE GENOMIC DNA]</scope>
    <source>
        <strain evidence="1 2">FP101781</strain>
    </source>
</reference>
<organism evidence="1 2">
    <name type="scientific">Coprinellus micaceus</name>
    <name type="common">Glistening ink-cap mushroom</name>
    <name type="synonym">Coprinus micaceus</name>
    <dbReference type="NCBI Taxonomy" id="71717"/>
    <lineage>
        <taxon>Eukaryota</taxon>
        <taxon>Fungi</taxon>
        <taxon>Dikarya</taxon>
        <taxon>Basidiomycota</taxon>
        <taxon>Agaricomycotina</taxon>
        <taxon>Agaricomycetes</taxon>
        <taxon>Agaricomycetidae</taxon>
        <taxon>Agaricales</taxon>
        <taxon>Agaricineae</taxon>
        <taxon>Psathyrellaceae</taxon>
        <taxon>Coprinellus</taxon>
    </lineage>
</organism>
<comment type="caution">
    <text evidence="1">The sequence shown here is derived from an EMBL/GenBank/DDBJ whole genome shotgun (WGS) entry which is preliminary data.</text>
</comment>
<evidence type="ECO:0000313" key="2">
    <source>
        <dbReference type="Proteomes" id="UP000298030"/>
    </source>
</evidence>
<sequence length="145" mass="16755">MNLPSFTPHLIYSTLFSLTATWGNAAASGSKRPLAFNENIDLQNRVTSEWPQKPPSSFRRSREAYFSLSPWLYDNSFVLPHKFHLPADRDRMVSVVNPSKRLHSPVSTPSYLKLMTSRQAVRNKVRTSLSFYHFELSNREPPQWS</sequence>
<proteinExistence type="predicted"/>
<accession>A0A4Y7SCY6</accession>
<name>A0A4Y7SCY6_COPMI</name>
<evidence type="ECO:0000313" key="1">
    <source>
        <dbReference type="EMBL" id="TEB19341.1"/>
    </source>
</evidence>
<dbReference type="AlphaFoldDB" id="A0A4Y7SCY6"/>
<keyword evidence="2" id="KW-1185">Reference proteome</keyword>
<dbReference type="EMBL" id="QPFP01000196">
    <property type="protein sequence ID" value="TEB19341.1"/>
    <property type="molecule type" value="Genomic_DNA"/>
</dbReference>
<dbReference type="Proteomes" id="UP000298030">
    <property type="component" value="Unassembled WGS sequence"/>
</dbReference>
<protein>
    <submittedName>
        <fullName evidence="1">Uncharacterized protein</fullName>
    </submittedName>
</protein>
<gene>
    <name evidence="1" type="ORF">FA13DRAFT_378889</name>
</gene>